<evidence type="ECO:0000256" key="3">
    <source>
        <dbReference type="SAM" id="Phobius"/>
    </source>
</evidence>
<dbReference type="SUPFAM" id="SSF52058">
    <property type="entry name" value="L domain-like"/>
    <property type="match status" value="1"/>
</dbReference>
<keyword evidence="2" id="KW-0677">Repeat</keyword>
<dbReference type="InterPro" id="IPR032675">
    <property type="entry name" value="LRR_dom_sf"/>
</dbReference>
<dbReference type="PANTHER" id="PTHR24366:SF167">
    <property type="match status" value="1"/>
</dbReference>
<dbReference type="SMART" id="SM00369">
    <property type="entry name" value="LRR_TYP"/>
    <property type="match status" value="4"/>
</dbReference>
<dbReference type="Gene3D" id="3.80.10.10">
    <property type="entry name" value="Ribonuclease Inhibitor"/>
    <property type="match status" value="1"/>
</dbReference>
<dbReference type="InterPro" id="IPR001611">
    <property type="entry name" value="Leu-rich_rpt"/>
</dbReference>
<keyword evidence="5" id="KW-1185">Reference proteome</keyword>
<organism evidence="5 6">
    <name type="scientific">Branchiostoma belcheri</name>
    <name type="common">Amphioxus</name>
    <dbReference type="NCBI Taxonomy" id="7741"/>
    <lineage>
        <taxon>Eukaryota</taxon>
        <taxon>Metazoa</taxon>
        <taxon>Chordata</taxon>
        <taxon>Cephalochordata</taxon>
        <taxon>Leptocardii</taxon>
        <taxon>Amphioxiformes</taxon>
        <taxon>Branchiostomatidae</taxon>
        <taxon>Branchiostoma</taxon>
    </lineage>
</organism>
<keyword evidence="3" id="KW-0812">Transmembrane</keyword>
<dbReference type="InterPro" id="IPR003591">
    <property type="entry name" value="Leu-rich_rpt_typical-subtyp"/>
</dbReference>
<dbReference type="RefSeq" id="XP_019632983.1">
    <property type="nucleotide sequence ID" value="XM_019777424.1"/>
</dbReference>
<dbReference type="PANTHER" id="PTHR24366">
    <property type="entry name" value="IG(IMMUNOGLOBULIN) AND LRR(LEUCINE RICH REPEAT) DOMAINS"/>
    <property type="match status" value="1"/>
</dbReference>
<dbReference type="GeneID" id="109476490"/>
<proteinExistence type="predicted"/>
<accession>A0A6P4Z8J0</accession>
<evidence type="ECO:0000313" key="6">
    <source>
        <dbReference type="RefSeq" id="XP_019632983.1"/>
    </source>
</evidence>
<sequence>MEHRRSAFKVWLLVSVMLSAAENDSCSPACSWISCSDGRLQFSGSWFKIRSVKHPCLTCDHGSKEPRPLPHVSCFTHPKWVGVRGVPFGVLSATKLPIPEPTQLLFLTLVDTEITDLERNTLANLSKLRELHLEFNNLTVVKTSYFTGLRGDLGHVHLRTLSLAHNKISHLESGCFQDLTGLCDLILWSNELTYIDHSSFLGLLELRELVLGFNRIETIDGRTFQSFNRHTLRLLDLSRNSRHVCRRAVRTCLEAPKRSRVAYTTTKEMVTNRRVVTDDRSEKEHISMVGLISALVTVGLFCLGLTLAYVYRKRQLAGRNHHRNFHFQPTMTVAMKNIHSRGRASSLPLVVLRDTRIFDNLHTCKHLQRQYSVPNFANKNGRGSHGTSFDAPNYWEIPDALVDSNDQPDPGQLDAPHYWEIPDALVDSDAIGTSRAIPGALVNSTRQPTTDELGEAHYWEIPDALVHSGPNSVEFDAARDIPEPRVNSTCQPTIDDFDGAHYWDTIRAHRRPSSLPIDILTNHNSEPMPCSLPHQYWNNPDEDIDGDSTAFYASAAEPKFSGVTKSGDNKAMSI</sequence>
<name>A0A6P4Z8J0_BRABE</name>
<feature type="chain" id="PRO_5027976858" evidence="4">
    <location>
        <begin position="22"/>
        <end position="574"/>
    </location>
</feature>
<dbReference type="Proteomes" id="UP000515135">
    <property type="component" value="Unplaced"/>
</dbReference>
<dbReference type="PROSITE" id="PS51450">
    <property type="entry name" value="LRR"/>
    <property type="match status" value="1"/>
</dbReference>
<dbReference type="PROSITE" id="PS51257">
    <property type="entry name" value="PROKAR_LIPOPROTEIN"/>
    <property type="match status" value="1"/>
</dbReference>
<feature type="transmembrane region" description="Helical" evidence="3">
    <location>
        <begin position="288"/>
        <end position="311"/>
    </location>
</feature>
<keyword evidence="4" id="KW-0732">Signal</keyword>
<reference evidence="6" key="1">
    <citation type="submission" date="2025-08" db="UniProtKB">
        <authorList>
            <consortium name="RefSeq"/>
        </authorList>
    </citation>
    <scope>IDENTIFICATION</scope>
    <source>
        <tissue evidence="6">Gonad</tissue>
    </source>
</reference>
<keyword evidence="3" id="KW-1133">Transmembrane helix</keyword>
<feature type="signal peptide" evidence="4">
    <location>
        <begin position="1"/>
        <end position="21"/>
    </location>
</feature>
<keyword evidence="1" id="KW-0433">Leucine-rich repeat</keyword>
<dbReference type="AlphaFoldDB" id="A0A6P4Z8J0"/>
<keyword evidence="3" id="KW-0472">Membrane</keyword>
<dbReference type="Pfam" id="PF13855">
    <property type="entry name" value="LRR_8"/>
    <property type="match status" value="1"/>
</dbReference>
<protein>
    <submittedName>
        <fullName evidence="6">Uncharacterized protein LOC109476490</fullName>
    </submittedName>
</protein>
<dbReference type="KEGG" id="bbel:109476490"/>
<evidence type="ECO:0000256" key="1">
    <source>
        <dbReference type="ARBA" id="ARBA00022614"/>
    </source>
</evidence>
<gene>
    <name evidence="6" type="primary">LOC109476490</name>
</gene>
<evidence type="ECO:0000256" key="4">
    <source>
        <dbReference type="SAM" id="SignalP"/>
    </source>
</evidence>
<dbReference type="OrthoDB" id="676979at2759"/>
<evidence type="ECO:0000256" key="2">
    <source>
        <dbReference type="ARBA" id="ARBA00022737"/>
    </source>
</evidence>
<evidence type="ECO:0000313" key="5">
    <source>
        <dbReference type="Proteomes" id="UP000515135"/>
    </source>
</evidence>